<accession>A0A177AUW0</accession>
<proteinExistence type="predicted"/>
<organism evidence="2 3">
    <name type="scientific">Intoshia linei</name>
    <dbReference type="NCBI Taxonomy" id="1819745"/>
    <lineage>
        <taxon>Eukaryota</taxon>
        <taxon>Metazoa</taxon>
        <taxon>Spiralia</taxon>
        <taxon>Lophotrochozoa</taxon>
        <taxon>Mesozoa</taxon>
        <taxon>Orthonectida</taxon>
        <taxon>Rhopaluridae</taxon>
        <taxon>Intoshia</taxon>
    </lineage>
</organism>
<keyword evidence="1" id="KW-0472">Membrane</keyword>
<protein>
    <submittedName>
        <fullName evidence="2">Uncharacterized protein</fullName>
    </submittedName>
</protein>
<evidence type="ECO:0000256" key="1">
    <source>
        <dbReference type="SAM" id="Phobius"/>
    </source>
</evidence>
<feature type="transmembrane region" description="Helical" evidence="1">
    <location>
        <begin position="283"/>
        <end position="307"/>
    </location>
</feature>
<reference evidence="2 3" key="1">
    <citation type="submission" date="2016-04" db="EMBL/GenBank/DDBJ databases">
        <title>The genome of Intoshia linei affirms orthonectids as highly simplified spiralians.</title>
        <authorList>
            <person name="Mikhailov K.V."/>
            <person name="Slusarev G.S."/>
            <person name="Nikitin M.A."/>
            <person name="Logacheva M.D."/>
            <person name="Penin A."/>
            <person name="Aleoshin V."/>
            <person name="Panchin Y.V."/>
        </authorList>
    </citation>
    <scope>NUCLEOTIDE SEQUENCE [LARGE SCALE GENOMIC DNA]</scope>
    <source>
        <strain evidence="2">Intl2013</strain>
        <tissue evidence="2">Whole animal</tissue>
    </source>
</reference>
<evidence type="ECO:0000313" key="2">
    <source>
        <dbReference type="EMBL" id="OAF65798.1"/>
    </source>
</evidence>
<comment type="caution">
    <text evidence="2">The sequence shown here is derived from an EMBL/GenBank/DDBJ whole genome shotgun (WGS) entry which is preliminary data.</text>
</comment>
<dbReference type="Proteomes" id="UP000078046">
    <property type="component" value="Unassembled WGS sequence"/>
</dbReference>
<dbReference type="AlphaFoldDB" id="A0A177AUW0"/>
<name>A0A177AUW0_9BILA</name>
<keyword evidence="3" id="KW-1185">Reference proteome</keyword>
<keyword evidence="1" id="KW-0812">Transmembrane</keyword>
<dbReference type="EMBL" id="LWCA01001143">
    <property type="protein sequence ID" value="OAF65798.1"/>
    <property type="molecule type" value="Genomic_DNA"/>
</dbReference>
<sequence length="334" mass="38726">MVFSDGKIQTRFDFSVVKMNTTKVSYMELPYYIKDDFENFVKQNHSDVYVSTGDIEYIESPAKFYFVLYTTENIVNTIVDQIYVKIISHAIENYYVNLERLSLDSIKNDTSIQSKPSMKNEKTDIVKLNQNESNKKNPIIKAKKVNKANDVELKRNENLKKTISNKKITIIDPLKTKTKTYTLITEPPKKIVIEKKINHINKIKNEYKFSSPFKTSTKTVSLKFQQTLPNNFNNNTVELKNRTNVQNVSTNNTEKFNLTHQNDFISQEPSIGVMVNQFGYYKIITIVLIFMVTLLMLFSGLFIAYAIRSRNLQINPATLKTDTVNDDDKEIEKV</sequence>
<keyword evidence="1" id="KW-1133">Transmembrane helix</keyword>
<gene>
    <name evidence="2" type="ORF">A3Q56_06468</name>
</gene>
<evidence type="ECO:0000313" key="3">
    <source>
        <dbReference type="Proteomes" id="UP000078046"/>
    </source>
</evidence>